<organism evidence="2 3">
    <name type="scientific">Gossypium arboreum</name>
    <name type="common">Tree cotton</name>
    <name type="synonym">Gossypium nanking</name>
    <dbReference type="NCBI Taxonomy" id="29729"/>
    <lineage>
        <taxon>Eukaryota</taxon>
        <taxon>Viridiplantae</taxon>
        <taxon>Streptophyta</taxon>
        <taxon>Embryophyta</taxon>
        <taxon>Tracheophyta</taxon>
        <taxon>Spermatophyta</taxon>
        <taxon>Magnoliopsida</taxon>
        <taxon>eudicotyledons</taxon>
        <taxon>Gunneridae</taxon>
        <taxon>Pentapetalae</taxon>
        <taxon>rosids</taxon>
        <taxon>malvids</taxon>
        <taxon>Malvales</taxon>
        <taxon>Malvaceae</taxon>
        <taxon>Malvoideae</taxon>
        <taxon>Gossypium</taxon>
    </lineage>
</organism>
<protein>
    <recommendedName>
        <fullName evidence="4">Kinetochore protein Spc24</fullName>
    </recommendedName>
</protein>
<name>A0ABR0PE39_GOSAR</name>
<reference evidence="2 3" key="1">
    <citation type="submission" date="2023-03" db="EMBL/GenBank/DDBJ databases">
        <title>WGS of Gossypium arboreum.</title>
        <authorList>
            <person name="Yu D."/>
        </authorList>
    </citation>
    <scope>NUCLEOTIDE SEQUENCE [LARGE SCALE GENOMIC DNA]</scope>
    <source>
        <tissue evidence="2">Leaf</tissue>
    </source>
</reference>
<dbReference type="Gene3D" id="1.20.5.170">
    <property type="match status" value="1"/>
</dbReference>
<evidence type="ECO:0008006" key="4">
    <source>
        <dbReference type="Google" id="ProtNLM"/>
    </source>
</evidence>
<evidence type="ECO:0000313" key="3">
    <source>
        <dbReference type="Proteomes" id="UP001358586"/>
    </source>
</evidence>
<feature type="coiled-coil region" evidence="1">
    <location>
        <begin position="55"/>
        <end position="100"/>
    </location>
</feature>
<dbReference type="EMBL" id="JARKNE010000007">
    <property type="protein sequence ID" value="KAK5819513.1"/>
    <property type="molecule type" value="Genomic_DNA"/>
</dbReference>
<evidence type="ECO:0000313" key="2">
    <source>
        <dbReference type="EMBL" id="KAK5819513.1"/>
    </source>
</evidence>
<gene>
    <name evidence="2" type="ORF">PVK06_024518</name>
</gene>
<comment type="caution">
    <text evidence="2">The sequence shown here is derived from an EMBL/GenBank/DDBJ whole genome shotgun (WGS) entry which is preliminary data.</text>
</comment>
<accession>A0ABR0PE39</accession>
<evidence type="ECO:0000256" key="1">
    <source>
        <dbReference type="SAM" id="Coils"/>
    </source>
</evidence>
<dbReference type="SUPFAM" id="SSF57997">
    <property type="entry name" value="Tropomyosin"/>
    <property type="match status" value="1"/>
</dbReference>
<keyword evidence="1" id="KW-0175">Coiled coil</keyword>
<proteinExistence type="predicted"/>
<keyword evidence="3" id="KW-1185">Reference proteome</keyword>
<sequence length="169" mass="19670">MSDYSEGPLALVVEVSKIISIYHGLWSGALMEADRHYNNKIACLERSITTLKGKLGDAQTEYERYKGEVHHLKGEKSVLEEKLKAQKESHKVELERLSQSHEETFRKFQSHKNLIEVIPEWRMILILYTQVPIGPLDLKRVDLKCVKDISIDSLSFNIYHLEGEEWKYL</sequence>
<dbReference type="Proteomes" id="UP001358586">
    <property type="component" value="Chromosome 7"/>
</dbReference>